<keyword evidence="7" id="KW-0594">Phospholipid biosynthesis</keyword>
<evidence type="ECO:0000256" key="6">
    <source>
        <dbReference type="ARBA" id="ARBA00023098"/>
    </source>
</evidence>
<dbReference type="EMBL" id="DVGC01000003">
    <property type="protein sequence ID" value="HIR04513.1"/>
    <property type="molecule type" value="Genomic_DNA"/>
</dbReference>
<protein>
    <submittedName>
        <fullName evidence="10">YegS/Rv2252/BmrU family lipid kinase</fullName>
    </submittedName>
</protein>
<reference evidence="10" key="2">
    <citation type="journal article" date="2021" name="PeerJ">
        <title>Extensive microbial diversity within the chicken gut microbiome revealed by metagenomics and culture.</title>
        <authorList>
            <person name="Gilroy R."/>
            <person name="Ravi A."/>
            <person name="Getino M."/>
            <person name="Pursley I."/>
            <person name="Horton D.L."/>
            <person name="Alikhan N.F."/>
            <person name="Baker D."/>
            <person name="Gharbi K."/>
            <person name="Hall N."/>
            <person name="Watson M."/>
            <person name="Adriaenssens E.M."/>
            <person name="Foster-Nyarko E."/>
            <person name="Jarju S."/>
            <person name="Secka A."/>
            <person name="Antonio M."/>
            <person name="Oren A."/>
            <person name="Chaudhuri R.R."/>
            <person name="La Ragione R."/>
            <person name="Hildebrand F."/>
            <person name="Pallen M.J."/>
        </authorList>
    </citation>
    <scope>NUCLEOTIDE SEQUENCE</scope>
    <source>
        <strain evidence="10">CHK180-2868</strain>
    </source>
</reference>
<evidence type="ECO:0000256" key="4">
    <source>
        <dbReference type="ARBA" id="ARBA00022723"/>
    </source>
</evidence>
<dbReference type="Proteomes" id="UP000824250">
    <property type="component" value="Unassembled WGS sequence"/>
</dbReference>
<reference evidence="10" key="1">
    <citation type="submission" date="2020-10" db="EMBL/GenBank/DDBJ databases">
        <authorList>
            <person name="Gilroy R."/>
        </authorList>
    </citation>
    <scope>NUCLEOTIDE SEQUENCE</scope>
    <source>
        <strain evidence="10">CHK180-2868</strain>
    </source>
</reference>
<evidence type="ECO:0000259" key="9">
    <source>
        <dbReference type="PROSITE" id="PS50146"/>
    </source>
</evidence>
<evidence type="ECO:0000256" key="5">
    <source>
        <dbReference type="ARBA" id="ARBA00022842"/>
    </source>
</evidence>
<sequence>MKDMLFFVNPRSGKEQIRSQLLDILDVFSGAGYLPRVHITQNAEDAKRLAAELGGKTDLIVCSGGDGTLNNVVSGIMGLPRIPRIGYIPSGSTNDFARSLKIPVDPKKAAEAAVSGTGRKIDVGKFGDDQYFVYVAAFGAFTEVSYKTPQDIKNILGHQAYLLESLKALPSIKPRRIAAEWDDGSIEGEFIFGMITNSRSVAGFKTLAPREVSLYDGLFEGLFIRMPRTPADLTDIVTSILLRDEENENAFRFRASRIRVVSEYEIPWVLDGEYGGTIREAVIENLHGVLPLNRSPQG</sequence>
<dbReference type="SMART" id="SM00046">
    <property type="entry name" value="DAGKc"/>
    <property type="match status" value="1"/>
</dbReference>
<evidence type="ECO:0000256" key="1">
    <source>
        <dbReference type="ARBA" id="ARBA00001946"/>
    </source>
</evidence>
<dbReference type="GO" id="GO:0004143">
    <property type="term" value="F:ATP-dependent diacylglycerol kinase activity"/>
    <property type="evidence" value="ECO:0007669"/>
    <property type="project" value="TreeGrafter"/>
</dbReference>
<dbReference type="PANTHER" id="PTHR12358">
    <property type="entry name" value="SPHINGOSINE KINASE"/>
    <property type="match status" value="1"/>
</dbReference>
<dbReference type="PROSITE" id="PS50146">
    <property type="entry name" value="DAGK"/>
    <property type="match status" value="1"/>
</dbReference>
<evidence type="ECO:0000313" key="11">
    <source>
        <dbReference type="Proteomes" id="UP000824250"/>
    </source>
</evidence>
<evidence type="ECO:0000256" key="3">
    <source>
        <dbReference type="ARBA" id="ARBA00022516"/>
    </source>
</evidence>
<dbReference type="InterPro" id="IPR017438">
    <property type="entry name" value="ATP-NAD_kinase_N"/>
</dbReference>
<dbReference type="GO" id="GO:0008654">
    <property type="term" value="P:phospholipid biosynthetic process"/>
    <property type="evidence" value="ECO:0007669"/>
    <property type="project" value="UniProtKB-KW"/>
</dbReference>
<keyword evidence="4" id="KW-0479">Metal-binding</keyword>
<comment type="cofactor">
    <cofactor evidence="1">
        <name>Mg(2+)</name>
        <dbReference type="ChEBI" id="CHEBI:18420"/>
    </cofactor>
</comment>
<dbReference type="InterPro" id="IPR016064">
    <property type="entry name" value="NAD/diacylglycerol_kinase_sf"/>
</dbReference>
<keyword evidence="3" id="KW-0444">Lipid biosynthesis</keyword>
<evidence type="ECO:0000256" key="2">
    <source>
        <dbReference type="ARBA" id="ARBA00005983"/>
    </source>
</evidence>
<dbReference type="Pfam" id="PF00781">
    <property type="entry name" value="DAGK_cat"/>
    <property type="match status" value="1"/>
</dbReference>
<feature type="domain" description="DAGKc" evidence="9">
    <location>
        <begin position="1"/>
        <end position="130"/>
    </location>
</feature>
<evidence type="ECO:0000256" key="7">
    <source>
        <dbReference type="ARBA" id="ARBA00023209"/>
    </source>
</evidence>
<dbReference type="InterPro" id="IPR001206">
    <property type="entry name" value="Diacylglycerol_kinase_cat_dom"/>
</dbReference>
<keyword evidence="8" id="KW-1208">Phospholipid metabolism</keyword>
<keyword evidence="5" id="KW-0460">Magnesium</keyword>
<gene>
    <name evidence="10" type="ORF">IAB28_00870</name>
</gene>
<dbReference type="InterPro" id="IPR005218">
    <property type="entry name" value="Diacylglycerol/lipid_kinase"/>
</dbReference>
<keyword evidence="6" id="KW-0443">Lipid metabolism</keyword>
<keyword evidence="10" id="KW-0418">Kinase</keyword>
<comment type="similarity">
    <text evidence="2">Belongs to the diacylglycerol/lipid kinase family.</text>
</comment>
<dbReference type="NCBIfam" id="TIGR00147">
    <property type="entry name" value="YegS/Rv2252/BmrU family lipid kinase"/>
    <property type="match status" value="1"/>
</dbReference>
<keyword evidence="10" id="KW-0808">Transferase</keyword>
<evidence type="ECO:0000256" key="8">
    <source>
        <dbReference type="ARBA" id="ARBA00023264"/>
    </source>
</evidence>
<dbReference type="GO" id="GO:0005524">
    <property type="term" value="F:ATP binding"/>
    <property type="evidence" value="ECO:0007669"/>
    <property type="project" value="InterPro"/>
</dbReference>
<dbReference type="SUPFAM" id="SSF111331">
    <property type="entry name" value="NAD kinase/diacylglycerol kinase-like"/>
    <property type="match status" value="1"/>
</dbReference>
<evidence type="ECO:0000313" key="10">
    <source>
        <dbReference type="EMBL" id="HIR04513.1"/>
    </source>
</evidence>
<dbReference type="PANTHER" id="PTHR12358:SF106">
    <property type="entry name" value="LIPID KINASE YEGS"/>
    <property type="match status" value="1"/>
</dbReference>
<dbReference type="Gene3D" id="3.40.50.10330">
    <property type="entry name" value="Probable inorganic polyphosphate/atp-NAD kinase, domain 1"/>
    <property type="match status" value="1"/>
</dbReference>
<dbReference type="AlphaFoldDB" id="A0A9D1D4Q2"/>
<name>A0A9D1D4Q2_9FIRM</name>
<dbReference type="InterPro" id="IPR050187">
    <property type="entry name" value="Lipid_Phosphate_FormReg"/>
</dbReference>
<accession>A0A9D1D4Q2</accession>
<dbReference type="Gene3D" id="2.60.200.40">
    <property type="match status" value="1"/>
</dbReference>
<dbReference type="GO" id="GO:0005886">
    <property type="term" value="C:plasma membrane"/>
    <property type="evidence" value="ECO:0007669"/>
    <property type="project" value="TreeGrafter"/>
</dbReference>
<comment type="caution">
    <text evidence="10">The sequence shown here is derived from an EMBL/GenBank/DDBJ whole genome shotgun (WGS) entry which is preliminary data.</text>
</comment>
<organism evidence="10 11">
    <name type="scientific">Candidatus Copromonas faecavium</name>
    <name type="common">nom. illeg.</name>
    <dbReference type="NCBI Taxonomy" id="2840740"/>
    <lineage>
        <taxon>Bacteria</taxon>
        <taxon>Bacillati</taxon>
        <taxon>Bacillota</taxon>
        <taxon>Clostridia</taxon>
        <taxon>Lachnospirales</taxon>
        <taxon>Lachnospiraceae</taxon>
        <taxon>Candidatus Copromonas (nom. illeg.)</taxon>
    </lineage>
</organism>
<proteinExistence type="inferred from homology"/>
<dbReference type="GO" id="GO:0046872">
    <property type="term" value="F:metal ion binding"/>
    <property type="evidence" value="ECO:0007669"/>
    <property type="project" value="UniProtKB-KW"/>
</dbReference>